<dbReference type="AlphaFoldDB" id="A0A7X0IDL0"/>
<keyword evidence="1" id="KW-0812">Transmembrane</keyword>
<evidence type="ECO:0000313" key="3">
    <source>
        <dbReference type="Proteomes" id="UP000555564"/>
    </source>
</evidence>
<protein>
    <submittedName>
        <fullName evidence="2">Uncharacterized protein</fullName>
    </submittedName>
</protein>
<name>A0A7X0IDL0_9ACTN</name>
<organism evidence="2 3">
    <name type="scientific">Sphaerisporangium rubeum</name>
    <dbReference type="NCBI Taxonomy" id="321317"/>
    <lineage>
        <taxon>Bacteria</taxon>
        <taxon>Bacillati</taxon>
        <taxon>Actinomycetota</taxon>
        <taxon>Actinomycetes</taxon>
        <taxon>Streptosporangiales</taxon>
        <taxon>Streptosporangiaceae</taxon>
        <taxon>Sphaerisporangium</taxon>
    </lineage>
</organism>
<dbReference type="EMBL" id="JACHIU010000001">
    <property type="protein sequence ID" value="MBB6472539.1"/>
    <property type="molecule type" value="Genomic_DNA"/>
</dbReference>
<feature type="transmembrane region" description="Helical" evidence="1">
    <location>
        <begin position="107"/>
        <end position="133"/>
    </location>
</feature>
<feature type="transmembrane region" description="Helical" evidence="1">
    <location>
        <begin position="154"/>
        <end position="172"/>
    </location>
</feature>
<accession>A0A7X0IDL0</accession>
<evidence type="ECO:0000313" key="2">
    <source>
        <dbReference type="EMBL" id="MBB6472539.1"/>
    </source>
</evidence>
<dbReference type="Proteomes" id="UP000555564">
    <property type="component" value="Unassembled WGS sequence"/>
</dbReference>
<keyword evidence="3" id="KW-1185">Reference proteome</keyword>
<keyword evidence="1" id="KW-1133">Transmembrane helix</keyword>
<sequence>MASINYFEAWGMWWEGKSTLGHDLFGVMSMVWVGRIGKILSFAGGLTLLLDIIGAERLRRLAPAIRKGGCLLVLACYGSAFFLAPAAAEHLFFLLDLVERMPDIPVIRFVLYVAAFLVTMVLVIFGPLFLFYAPGLVLMWVQEQVARLLAHERNVTIMRIGALVCVVVGFHFDLLAS</sequence>
<gene>
    <name evidence="2" type="ORF">BJ992_001970</name>
</gene>
<reference evidence="2 3" key="1">
    <citation type="submission" date="2020-08" db="EMBL/GenBank/DDBJ databases">
        <title>Sequencing the genomes of 1000 actinobacteria strains.</title>
        <authorList>
            <person name="Klenk H.-P."/>
        </authorList>
    </citation>
    <scope>NUCLEOTIDE SEQUENCE [LARGE SCALE GENOMIC DNA]</scope>
    <source>
        <strain evidence="2 3">DSM 44936</strain>
    </source>
</reference>
<evidence type="ECO:0000256" key="1">
    <source>
        <dbReference type="SAM" id="Phobius"/>
    </source>
</evidence>
<dbReference type="RefSeq" id="WP_184979671.1">
    <property type="nucleotide sequence ID" value="NZ_BAAALO010000037.1"/>
</dbReference>
<feature type="transmembrane region" description="Helical" evidence="1">
    <location>
        <begin position="24"/>
        <end position="50"/>
    </location>
</feature>
<feature type="transmembrane region" description="Helical" evidence="1">
    <location>
        <begin position="71"/>
        <end position="95"/>
    </location>
</feature>
<keyword evidence="1" id="KW-0472">Membrane</keyword>
<proteinExistence type="predicted"/>
<comment type="caution">
    <text evidence="2">The sequence shown here is derived from an EMBL/GenBank/DDBJ whole genome shotgun (WGS) entry which is preliminary data.</text>
</comment>